<keyword evidence="2" id="KW-1185">Reference proteome</keyword>
<dbReference type="KEGG" id="gsn:YC6258_04994"/>
<dbReference type="Proteomes" id="UP000032266">
    <property type="component" value="Chromosome"/>
</dbReference>
<dbReference type="HOGENOM" id="CLU_2825100_0_0_6"/>
<dbReference type="EMBL" id="CP007142">
    <property type="protein sequence ID" value="AJQ97026.1"/>
    <property type="molecule type" value="Genomic_DNA"/>
</dbReference>
<proteinExistence type="predicted"/>
<dbReference type="AlphaFoldDB" id="A0A0C5VS24"/>
<sequence>MYRWRSEIIVNWSECNRAGEIGLARHFGISLHHSINQSILAGLVVSFLLIKPKIGLKYQFEILAIW</sequence>
<name>A0A0C5VS24_9GAMM</name>
<organism evidence="1 2">
    <name type="scientific">Gynuella sunshinyii YC6258</name>
    <dbReference type="NCBI Taxonomy" id="1445510"/>
    <lineage>
        <taxon>Bacteria</taxon>
        <taxon>Pseudomonadati</taxon>
        <taxon>Pseudomonadota</taxon>
        <taxon>Gammaproteobacteria</taxon>
        <taxon>Oceanospirillales</taxon>
        <taxon>Saccharospirillaceae</taxon>
        <taxon>Gynuella</taxon>
    </lineage>
</organism>
<reference evidence="1 2" key="1">
    <citation type="submission" date="2014-01" db="EMBL/GenBank/DDBJ databases">
        <title>Full genme sequencing of cellulolytic bacterium Gynuella sunshinyii YC6258T gen. nov., sp. nov.</title>
        <authorList>
            <person name="Khan H."/>
            <person name="Chung E.J."/>
            <person name="Chung Y.R."/>
        </authorList>
    </citation>
    <scope>NUCLEOTIDE SEQUENCE [LARGE SCALE GENOMIC DNA]</scope>
    <source>
        <strain evidence="1 2">YC6258</strain>
    </source>
</reference>
<dbReference type="STRING" id="1445510.YC6258_04994"/>
<gene>
    <name evidence="1" type="ORF">YC6258_04994</name>
</gene>
<evidence type="ECO:0000313" key="2">
    <source>
        <dbReference type="Proteomes" id="UP000032266"/>
    </source>
</evidence>
<accession>A0A0C5VS24</accession>
<evidence type="ECO:0000313" key="1">
    <source>
        <dbReference type="EMBL" id="AJQ97026.1"/>
    </source>
</evidence>
<protein>
    <submittedName>
        <fullName evidence="1">Uncharacterized protein</fullName>
    </submittedName>
</protein>